<name>A0A5N5HRC1_9ROSA</name>
<dbReference type="InterPro" id="IPR012337">
    <property type="entry name" value="RNaseH-like_sf"/>
</dbReference>
<keyword evidence="2" id="KW-0472">Membrane</keyword>
<gene>
    <name evidence="4" type="ORF">D8674_033487</name>
</gene>
<evidence type="ECO:0000313" key="5">
    <source>
        <dbReference type="Proteomes" id="UP000327157"/>
    </source>
</evidence>
<keyword evidence="1" id="KW-0064">Aspartyl protease</keyword>
<proteinExistence type="predicted"/>
<dbReference type="Pfam" id="PF14223">
    <property type="entry name" value="Retrotran_gag_2"/>
    <property type="match status" value="1"/>
</dbReference>
<dbReference type="InterPro" id="IPR043502">
    <property type="entry name" value="DNA/RNA_pol_sf"/>
</dbReference>
<sequence length="857" mass="95419">MILLYKPYRLDGYILSILVSFAFLLHRFSILLSLRFLPPPPYLLDQHGCLTGNPNPAFEAWYEKDQNILIWLNSTLSEEIIPFTVGVTSSHDLWINLENRFGGVSAAHIHQLCSRLHAIHKGDSSISEYLQRIKGISDALMAAGSPVSDQDLIAVTLNGLSDDYESFIDSIMLRISSTTLDELHGLLINKELFMNRKKKGAGPLLPTPPYSPFPQAYAAQFNALPRFQNNRGNGKGFSQRHNRGNYSWNFSQFRGNIPNSGNVSGSFRHNSGGNRSNFGGFNRNTHTNSGSYFGGKTSCQICHSLDHEAIDCYERMNYAYAGKIPLAKLAAMCVHTNSKTSPPWLIDSGATSHITNDIAALHSPVPYSGEEKVYIGDGQGMSIHHSGTSLLKTPSATFRLNNVLHVPKMKFNLFSAYQFLKDNCCALTLDSDGSTIKDRSTGRMLFQGPVHEGFYPLQAHLAHSGSNSVSFFCTDCAIGKNHKLPFSSSTSRASASLELIHCDVWGPAPVVSVSGFKYYVLFVDEFTKYTWLFPLKAKSEVYSVFVSFKAYVENLVGNRIKIFRSDSGGEFTGSVFNSFLATHDGTIDQYKARLVAKGFHQQEGVDFQETFSPVAKPVTIRILLTLAVQHNWFLNQLDISNAFLHGNLKEAVFMQQPPGFIDPSKSSFVCKLTKSLYGLKQAPRAWYDKLFHALSSLGFANSQSDSSLFVQTQPSLVIVLVWSAKKQHTVARSSTEAEYRSLAHTAAELTWICKLLQDVLFPLRQVPKLWCDNVSAISLASNPVFHARTKHVELDYHYIRELVLANLIQVLHISTHLQIADIHTKALPKARFKLLQSKLSLGDPLLSLREGKGTPHH</sequence>
<evidence type="ECO:0000259" key="3">
    <source>
        <dbReference type="PROSITE" id="PS50994"/>
    </source>
</evidence>
<dbReference type="InterPro" id="IPR001584">
    <property type="entry name" value="Integrase_cat-core"/>
</dbReference>
<dbReference type="GO" id="GO:0003676">
    <property type="term" value="F:nucleic acid binding"/>
    <property type="evidence" value="ECO:0007669"/>
    <property type="project" value="InterPro"/>
</dbReference>
<evidence type="ECO:0000313" key="4">
    <source>
        <dbReference type="EMBL" id="KAB2628692.1"/>
    </source>
</evidence>
<keyword evidence="2" id="KW-1133">Transmembrane helix</keyword>
<dbReference type="Pfam" id="PF22936">
    <property type="entry name" value="Pol_BBD"/>
    <property type="match status" value="1"/>
</dbReference>
<reference evidence="5" key="2">
    <citation type="submission" date="2019-10" db="EMBL/GenBank/DDBJ databases">
        <title>A de novo genome assembly of a pear dwarfing rootstock.</title>
        <authorList>
            <person name="Wang F."/>
            <person name="Wang J."/>
            <person name="Li S."/>
            <person name="Zhang Y."/>
            <person name="Fang M."/>
            <person name="Ma L."/>
            <person name="Zhao Y."/>
            <person name="Jiang S."/>
        </authorList>
    </citation>
    <scope>NUCLEOTIDE SEQUENCE [LARGE SCALE GENOMIC DNA]</scope>
</reference>
<keyword evidence="1" id="KW-0645">Protease</keyword>
<dbReference type="EMBL" id="SMOL01000148">
    <property type="protein sequence ID" value="KAB2628692.1"/>
    <property type="molecule type" value="Genomic_DNA"/>
</dbReference>
<dbReference type="InterPro" id="IPR013103">
    <property type="entry name" value="RVT_2"/>
</dbReference>
<dbReference type="Gene3D" id="3.30.420.10">
    <property type="entry name" value="Ribonuclease H-like superfamily/Ribonuclease H"/>
    <property type="match status" value="1"/>
</dbReference>
<evidence type="ECO:0000256" key="1">
    <source>
        <dbReference type="ARBA" id="ARBA00022750"/>
    </source>
</evidence>
<keyword evidence="2" id="KW-0812">Transmembrane</keyword>
<keyword evidence="5" id="KW-1185">Reference proteome</keyword>
<feature type="domain" description="Integrase catalytic" evidence="3">
    <location>
        <begin position="492"/>
        <end position="581"/>
    </location>
</feature>
<dbReference type="AlphaFoldDB" id="A0A5N5HRC1"/>
<accession>A0A5N5HRC1</accession>
<dbReference type="PANTHER" id="PTHR47481:SF30">
    <property type="entry name" value="CCHC-TYPE DOMAIN-CONTAINING PROTEIN"/>
    <property type="match status" value="1"/>
</dbReference>
<dbReference type="CDD" id="cd09272">
    <property type="entry name" value="RNase_HI_RT_Ty1"/>
    <property type="match status" value="1"/>
</dbReference>
<dbReference type="GO" id="GO:0004190">
    <property type="term" value="F:aspartic-type endopeptidase activity"/>
    <property type="evidence" value="ECO:0007669"/>
    <property type="project" value="UniProtKB-KW"/>
</dbReference>
<feature type="transmembrane region" description="Helical" evidence="2">
    <location>
        <begin position="12"/>
        <end position="37"/>
    </location>
</feature>
<protein>
    <recommendedName>
        <fullName evidence="3">Integrase catalytic domain-containing protein</fullName>
    </recommendedName>
</protein>
<reference evidence="4 5" key="1">
    <citation type="submission" date="2019-09" db="EMBL/GenBank/DDBJ databases">
        <authorList>
            <person name="Ou C."/>
        </authorList>
    </citation>
    <scope>NUCLEOTIDE SEQUENCE [LARGE SCALE GENOMIC DNA]</scope>
    <source>
        <strain evidence="4">S2</strain>
        <tissue evidence="4">Leaf</tissue>
    </source>
</reference>
<dbReference type="PANTHER" id="PTHR47481">
    <property type="match status" value="1"/>
</dbReference>
<dbReference type="Proteomes" id="UP000327157">
    <property type="component" value="Chromosome 8"/>
</dbReference>
<dbReference type="InterPro" id="IPR036397">
    <property type="entry name" value="RNaseH_sf"/>
</dbReference>
<comment type="caution">
    <text evidence="4">The sequence shown here is derived from an EMBL/GenBank/DDBJ whole genome shotgun (WGS) entry which is preliminary data.</text>
</comment>
<organism evidence="4 5">
    <name type="scientific">Pyrus ussuriensis x Pyrus communis</name>
    <dbReference type="NCBI Taxonomy" id="2448454"/>
    <lineage>
        <taxon>Eukaryota</taxon>
        <taxon>Viridiplantae</taxon>
        <taxon>Streptophyta</taxon>
        <taxon>Embryophyta</taxon>
        <taxon>Tracheophyta</taxon>
        <taxon>Spermatophyta</taxon>
        <taxon>Magnoliopsida</taxon>
        <taxon>eudicotyledons</taxon>
        <taxon>Gunneridae</taxon>
        <taxon>Pentapetalae</taxon>
        <taxon>rosids</taxon>
        <taxon>fabids</taxon>
        <taxon>Rosales</taxon>
        <taxon>Rosaceae</taxon>
        <taxon>Amygdaloideae</taxon>
        <taxon>Maleae</taxon>
        <taxon>Pyrus</taxon>
    </lineage>
</organism>
<reference evidence="4 5" key="3">
    <citation type="submission" date="2019-11" db="EMBL/GenBank/DDBJ databases">
        <title>A de novo genome assembly of a pear dwarfing rootstock.</title>
        <authorList>
            <person name="Wang F."/>
            <person name="Wang J."/>
            <person name="Li S."/>
            <person name="Zhang Y."/>
            <person name="Fang M."/>
            <person name="Ma L."/>
            <person name="Zhao Y."/>
            <person name="Jiang S."/>
        </authorList>
    </citation>
    <scope>NUCLEOTIDE SEQUENCE [LARGE SCALE GENOMIC DNA]</scope>
    <source>
        <strain evidence="4">S2</strain>
        <tissue evidence="4">Leaf</tissue>
    </source>
</reference>
<dbReference type="OrthoDB" id="39620at2759"/>
<dbReference type="PROSITE" id="PS50994">
    <property type="entry name" value="INTEGRASE"/>
    <property type="match status" value="1"/>
</dbReference>
<evidence type="ECO:0000256" key="2">
    <source>
        <dbReference type="SAM" id="Phobius"/>
    </source>
</evidence>
<dbReference type="GO" id="GO:0015074">
    <property type="term" value="P:DNA integration"/>
    <property type="evidence" value="ECO:0007669"/>
    <property type="project" value="InterPro"/>
</dbReference>
<dbReference type="SUPFAM" id="SSF56672">
    <property type="entry name" value="DNA/RNA polymerases"/>
    <property type="match status" value="1"/>
</dbReference>
<keyword evidence="1" id="KW-0378">Hydrolase</keyword>
<dbReference type="InterPro" id="IPR054722">
    <property type="entry name" value="PolX-like_BBD"/>
</dbReference>
<dbReference type="Pfam" id="PF07727">
    <property type="entry name" value="RVT_2"/>
    <property type="match status" value="1"/>
</dbReference>
<dbReference type="SUPFAM" id="SSF53098">
    <property type="entry name" value="Ribonuclease H-like"/>
    <property type="match status" value="1"/>
</dbReference>